<evidence type="ECO:0000313" key="1">
    <source>
        <dbReference type="EMBL" id="BAO00284.1"/>
    </source>
</evidence>
<gene>
    <name evidence="1" type="ORF">HHS_03140</name>
</gene>
<organism evidence="1 2">
    <name type="scientific">Candidatus Pantoea carbekii</name>
    <dbReference type="NCBI Taxonomy" id="1235990"/>
    <lineage>
        <taxon>Bacteria</taxon>
        <taxon>Pseudomonadati</taxon>
        <taxon>Pseudomonadota</taxon>
        <taxon>Gammaproteobacteria</taxon>
        <taxon>Enterobacterales</taxon>
        <taxon>Erwiniaceae</taxon>
        <taxon>Pantoea</taxon>
    </lineage>
</organism>
<keyword evidence="2" id="KW-1185">Reference proteome</keyword>
<proteinExistence type="predicted"/>
<reference evidence="1 2" key="1">
    <citation type="submission" date="2012-10" db="EMBL/GenBank/DDBJ databases">
        <title>Genome sequence of the symbiont of the pentatomidae stink bug Halyomorpha halys.</title>
        <authorList>
            <person name="Kobayashi H."/>
            <person name="Fujii-Muramatsu R."/>
            <person name="Takeishi K."/>
            <person name="Noda H."/>
        </authorList>
    </citation>
    <scope>NUCLEOTIDE SEQUENCE [LARGE SCALE GENOMIC DNA]</scope>
</reference>
<evidence type="ECO:0000313" key="2">
    <source>
        <dbReference type="Proteomes" id="UP000016900"/>
    </source>
</evidence>
<dbReference type="KEGG" id="hhs:HHS_03140"/>
<name>U3U7N0_9GAMM</name>
<protein>
    <submittedName>
        <fullName evidence="1">Uncharacterized protein</fullName>
    </submittedName>
</protein>
<dbReference type="EMBL" id="AP012554">
    <property type="protein sequence ID" value="BAO00284.1"/>
    <property type="molecule type" value="Genomic_DNA"/>
</dbReference>
<accession>U3U7N0</accession>
<sequence length="45" mass="5400">MFIKPCDLKGEKSALESIYIKKIYYKIDCLTDLISNKYYLYQLDD</sequence>
<dbReference type="AlphaFoldDB" id="U3U7N0"/>
<dbReference type="Proteomes" id="UP000016900">
    <property type="component" value="Chromosome"/>
</dbReference>